<keyword evidence="1 10" id="KW-0808">Transferase</keyword>
<reference evidence="10" key="1">
    <citation type="submission" date="2018-06" db="EMBL/GenBank/DDBJ databases">
        <authorList>
            <person name="Zhirakovskaya E."/>
        </authorList>
    </citation>
    <scope>NUCLEOTIDE SEQUENCE</scope>
</reference>
<dbReference type="AlphaFoldDB" id="A0A3B0QPH6"/>
<dbReference type="GO" id="GO:0032259">
    <property type="term" value="P:methylation"/>
    <property type="evidence" value="ECO:0007669"/>
    <property type="project" value="UniProtKB-KW"/>
</dbReference>
<dbReference type="EMBL" id="UOEA01000018">
    <property type="protein sequence ID" value="VAV82471.1"/>
    <property type="molecule type" value="Genomic_DNA"/>
</dbReference>
<dbReference type="PANTHER" id="PTHR43675">
    <property type="entry name" value="ARSENITE METHYLTRANSFERASE"/>
    <property type="match status" value="1"/>
</dbReference>
<evidence type="ECO:0000256" key="6">
    <source>
        <dbReference type="ARBA" id="ARBA00047941"/>
    </source>
</evidence>
<evidence type="ECO:0000256" key="1">
    <source>
        <dbReference type="ARBA" id="ARBA00022679"/>
    </source>
</evidence>
<gene>
    <name evidence="10" type="ORF">MNBD_DELTA01-232</name>
</gene>
<comment type="similarity">
    <text evidence="3">Belongs to the methyltransferase superfamily. Arsenite methyltransferase family.</text>
</comment>
<evidence type="ECO:0000256" key="2">
    <source>
        <dbReference type="ARBA" id="ARBA00022691"/>
    </source>
</evidence>
<keyword evidence="2" id="KW-0949">S-adenosyl-L-methionine</keyword>
<protein>
    <recommendedName>
        <fullName evidence="5">Arsenite methyltransferase</fullName>
        <ecNumber evidence="4">2.1.1.137</ecNumber>
    </recommendedName>
</protein>
<evidence type="ECO:0000256" key="3">
    <source>
        <dbReference type="ARBA" id="ARBA00034487"/>
    </source>
</evidence>
<comment type="catalytic activity">
    <reaction evidence="6">
        <text>arsenic triglutathione + [thioredoxin]-dithiol + S-adenosyl-L-methionine + 2 H2O = methylarsonous acid + [thioredoxin]-disulfide + 3 glutathione + S-adenosyl-L-homocysteine + H(+)</text>
        <dbReference type="Rhea" id="RHEA:69460"/>
        <dbReference type="Rhea" id="RHEA-COMP:10698"/>
        <dbReference type="Rhea" id="RHEA-COMP:10700"/>
        <dbReference type="ChEBI" id="CHEBI:15377"/>
        <dbReference type="ChEBI" id="CHEBI:15378"/>
        <dbReference type="ChEBI" id="CHEBI:17826"/>
        <dbReference type="ChEBI" id="CHEBI:29950"/>
        <dbReference type="ChEBI" id="CHEBI:50058"/>
        <dbReference type="ChEBI" id="CHEBI:57856"/>
        <dbReference type="ChEBI" id="CHEBI:57925"/>
        <dbReference type="ChEBI" id="CHEBI:59789"/>
        <dbReference type="ChEBI" id="CHEBI:183640"/>
        <dbReference type="EC" id="2.1.1.137"/>
    </reaction>
</comment>
<dbReference type="InterPro" id="IPR029063">
    <property type="entry name" value="SAM-dependent_MTases_sf"/>
</dbReference>
<keyword evidence="10" id="KW-0489">Methyltransferase</keyword>
<feature type="domain" description="Methyltransferase" evidence="9">
    <location>
        <begin position="70"/>
        <end position="220"/>
    </location>
</feature>
<proteinExistence type="inferred from homology"/>
<dbReference type="SUPFAM" id="SSF53335">
    <property type="entry name" value="S-adenosyl-L-methionine-dependent methyltransferases"/>
    <property type="match status" value="1"/>
</dbReference>
<dbReference type="InterPro" id="IPR025714">
    <property type="entry name" value="Methyltranfer_dom"/>
</dbReference>
<accession>A0A3B0QPH6</accession>
<dbReference type="Pfam" id="PF13847">
    <property type="entry name" value="Methyltransf_31"/>
    <property type="match status" value="1"/>
</dbReference>
<evidence type="ECO:0000256" key="5">
    <source>
        <dbReference type="ARBA" id="ARBA00034545"/>
    </source>
</evidence>
<dbReference type="EC" id="2.1.1.137" evidence="4"/>
<sequence>MFVINTGEILTMKKEKREVVKDFYSDAAVIPRPALCSPEVYGKGSVSHIPKEVLEISYGCGSPVRLAAVKEGETVLDLGSGGGIDCFVAAKEVGFEGTVIGVDMTREMLEKAKEAAPKVAEILGYANVEFREGFLEDIPVDDASVDLVLSNCVINLASDKGRVMAEIMRVLRDRGRFCISDVVAEEVVPEHMRSDEELWGECISGALQEAEFMEAARRGGAYGLEVLSRSLYRVAGGIRFYSIVLRGYKFVKGAECLYKGHYAIYNGPFSKISDDDGHEFPAGVMVEVCTDTLLKLQSPPYKGLFSIIDTGSEEVVSCTPQDEGSSGGGCC</sequence>
<comment type="catalytic activity">
    <reaction evidence="8">
        <text>arsenic triglutathione + 3 [thioredoxin]-dithiol + 3 S-adenosyl-L-methionine = trimethylarsine + 3 [thioredoxin]-disulfide + 3 glutathione + 3 S-adenosyl-L-homocysteine + 3 H(+)</text>
        <dbReference type="Rhea" id="RHEA:69432"/>
        <dbReference type="Rhea" id="RHEA-COMP:10698"/>
        <dbReference type="Rhea" id="RHEA-COMP:10700"/>
        <dbReference type="ChEBI" id="CHEBI:15378"/>
        <dbReference type="ChEBI" id="CHEBI:27130"/>
        <dbReference type="ChEBI" id="CHEBI:29950"/>
        <dbReference type="ChEBI" id="CHEBI:50058"/>
        <dbReference type="ChEBI" id="CHEBI:57856"/>
        <dbReference type="ChEBI" id="CHEBI:57925"/>
        <dbReference type="ChEBI" id="CHEBI:59789"/>
        <dbReference type="ChEBI" id="CHEBI:183640"/>
        <dbReference type="EC" id="2.1.1.137"/>
    </reaction>
</comment>
<evidence type="ECO:0000256" key="8">
    <source>
        <dbReference type="ARBA" id="ARBA00048428"/>
    </source>
</evidence>
<evidence type="ECO:0000259" key="9">
    <source>
        <dbReference type="Pfam" id="PF13847"/>
    </source>
</evidence>
<evidence type="ECO:0000313" key="10">
    <source>
        <dbReference type="EMBL" id="VAV82471.1"/>
    </source>
</evidence>
<evidence type="ECO:0000256" key="7">
    <source>
        <dbReference type="ARBA" id="ARBA00047943"/>
    </source>
</evidence>
<organism evidence="10">
    <name type="scientific">hydrothermal vent metagenome</name>
    <dbReference type="NCBI Taxonomy" id="652676"/>
    <lineage>
        <taxon>unclassified sequences</taxon>
        <taxon>metagenomes</taxon>
        <taxon>ecological metagenomes</taxon>
    </lineage>
</organism>
<evidence type="ECO:0000256" key="4">
    <source>
        <dbReference type="ARBA" id="ARBA00034521"/>
    </source>
</evidence>
<dbReference type="GO" id="GO:0030791">
    <property type="term" value="F:arsenite methyltransferase activity"/>
    <property type="evidence" value="ECO:0007669"/>
    <property type="project" value="UniProtKB-EC"/>
</dbReference>
<dbReference type="CDD" id="cd02440">
    <property type="entry name" value="AdoMet_MTases"/>
    <property type="match status" value="1"/>
</dbReference>
<dbReference type="InterPro" id="IPR026669">
    <property type="entry name" value="Arsenite_MeTrfase-like"/>
</dbReference>
<comment type="catalytic activity">
    <reaction evidence="7">
        <text>arsenic triglutathione + 2 [thioredoxin]-dithiol + 2 S-adenosyl-L-methionine + H2O = dimethylarsinous acid + 2 [thioredoxin]-disulfide + 3 glutathione + 2 S-adenosyl-L-homocysteine + 2 H(+)</text>
        <dbReference type="Rhea" id="RHEA:69464"/>
        <dbReference type="Rhea" id="RHEA-COMP:10698"/>
        <dbReference type="Rhea" id="RHEA-COMP:10700"/>
        <dbReference type="ChEBI" id="CHEBI:15377"/>
        <dbReference type="ChEBI" id="CHEBI:15378"/>
        <dbReference type="ChEBI" id="CHEBI:23808"/>
        <dbReference type="ChEBI" id="CHEBI:29950"/>
        <dbReference type="ChEBI" id="CHEBI:50058"/>
        <dbReference type="ChEBI" id="CHEBI:57856"/>
        <dbReference type="ChEBI" id="CHEBI:57925"/>
        <dbReference type="ChEBI" id="CHEBI:59789"/>
        <dbReference type="ChEBI" id="CHEBI:183640"/>
        <dbReference type="EC" id="2.1.1.137"/>
    </reaction>
</comment>
<dbReference type="Gene3D" id="3.40.50.150">
    <property type="entry name" value="Vaccinia Virus protein VP39"/>
    <property type="match status" value="1"/>
</dbReference>
<dbReference type="PANTHER" id="PTHR43675:SF8">
    <property type="entry name" value="ARSENITE METHYLTRANSFERASE"/>
    <property type="match status" value="1"/>
</dbReference>
<name>A0A3B0QPH6_9ZZZZ</name>